<keyword evidence="2" id="KW-0274">FAD</keyword>
<keyword evidence="1" id="KW-0285">Flavoprotein</keyword>
<feature type="domain" description="HpaB/PvcC/4-BUDH C-terminal" evidence="4">
    <location>
        <begin position="283"/>
        <end position="484"/>
    </location>
</feature>
<dbReference type="InterPro" id="IPR024674">
    <property type="entry name" value="HpaB/PvcC/4-BUDH_N"/>
</dbReference>
<dbReference type="GO" id="GO:0052881">
    <property type="term" value="F:4-hydroxyphenylacetate 3-monooxygenase activity"/>
    <property type="evidence" value="ECO:0007669"/>
    <property type="project" value="UniProtKB-EC"/>
</dbReference>
<dbReference type="InterPro" id="IPR024677">
    <property type="entry name" value="HpaB/PvcC"/>
</dbReference>
<dbReference type="PIRSF" id="PIRSF500125">
    <property type="entry name" value="4_HPA_large"/>
    <property type="match status" value="1"/>
</dbReference>
<dbReference type="Pfam" id="PF03241">
    <property type="entry name" value="HpaB"/>
    <property type="match status" value="1"/>
</dbReference>
<sequence length="511" mass="57983">MIETKTKRPLTGKEYLESLRDNREVWLHGERVNDVTTHPAFRNAARSIAMQYDALHDEKTKDIITTPTDTGNGGYTHKFFQYDKTSADLLHSRNAIAEWAKLTYGQMGRSPDYKASFLATLGADPDYYGEYADNARKWYKEAQEKNWFFNHAIINPPVDRNKPLEAVKDVFIRAEEETDEGVIISGMKMVATGSALTNYNFVAQYGAVPVGSEEMALAFIAPMDTPGVKMICRQSYEMQASVMGSPFDYPLSSRFDENDAVLIFERALIPWENILIYRDVDKANNFFPESGFLQRFTFHGVTRLAVKLDFISGLLIKAVQTNGTNKFRGVQSNVGEVIAWKNMFWAMSDSMALNPDKGPKGTVVPNLNYGLSYRVFMSEGWPKIKEIIENVVAGNLIVQPSSSRDFKNPELRPLIDRLYRGSNDITSLEKIKLIKLLWDAIGTEYGGRHELYERNYSGNHENIRLENLVTANDTGQAAELEAFADQCMADYDLDGWVNKTWINPDDVSYFK</sequence>
<dbReference type="InterPro" id="IPR004925">
    <property type="entry name" value="HpaB/PvcC/4-BUDH"/>
</dbReference>
<dbReference type="PANTHER" id="PTHR36117">
    <property type="entry name" value="4-HYDROXYPHENYLACETATE 3-MONOOXYGENASE-RELATED"/>
    <property type="match status" value="1"/>
</dbReference>
<dbReference type="Gene3D" id="2.40.110.10">
    <property type="entry name" value="Butyryl-CoA Dehydrogenase, subunit A, domain 2"/>
    <property type="match status" value="1"/>
</dbReference>
<dbReference type="PIRSF" id="PIRSF000331">
    <property type="entry name" value="HpaA_HpaB"/>
    <property type="match status" value="1"/>
</dbReference>
<keyword evidence="3 6" id="KW-0560">Oxidoreductase</keyword>
<feature type="domain" description="HpaB/PvcC/4-BUDH N-terminal" evidence="5">
    <location>
        <begin position="11"/>
        <end position="275"/>
    </location>
</feature>
<dbReference type="InterPro" id="IPR024719">
    <property type="entry name" value="HpaB/PvcC/4-BUDH_C"/>
</dbReference>
<dbReference type="InterPro" id="IPR036250">
    <property type="entry name" value="AcylCo_DH-like_C"/>
</dbReference>
<dbReference type="PANTHER" id="PTHR36117:SF3">
    <property type="entry name" value="4-HYDROXYPHENYLACETATE 3-MONOOXYGENASE-RELATED"/>
    <property type="match status" value="1"/>
</dbReference>
<reference evidence="6 7" key="1">
    <citation type="submission" date="2021-03" db="EMBL/GenBank/DDBJ databases">
        <title>Genomic Encyclopedia of Type Strains, Phase IV (KMG-IV): sequencing the most valuable type-strain genomes for metagenomic binning, comparative biology and taxonomic classification.</title>
        <authorList>
            <person name="Goeker M."/>
        </authorList>
    </citation>
    <scope>NUCLEOTIDE SEQUENCE [LARGE SCALE GENOMIC DNA]</scope>
    <source>
        <strain evidence="6 7">DSM 25790</strain>
    </source>
</reference>
<protein>
    <submittedName>
        <fullName evidence="6">4-hydroxyphenylacetate 3-monooxygenase</fullName>
        <ecNumber evidence="6">1.14.14.9</ecNumber>
    </submittedName>
</protein>
<evidence type="ECO:0000256" key="1">
    <source>
        <dbReference type="ARBA" id="ARBA00022630"/>
    </source>
</evidence>
<evidence type="ECO:0000259" key="5">
    <source>
        <dbReference type="Pfam" id="PF11794"/>
    </source>
</evidence>
<dbReference type="Gene3D" id="1.10.3140.10">
    <property type="entry name" value="4-hydroxybutyryl-coa dehydratase, domain 1"/>
    <property type="match status" value="1"/>
</dbReference>
<organism evidence="6 7">
    <name type="scientific">Virgibacillus alimentarius</name>
    <dbReference type="NCBI Taxonomy" id="698769"/>
    <lineage>
        <taxon>Bacteria</taxon>
        <taxon>Bacillati</taxon>
        <taxon>Bacillota</taxon>
        <taxon>Bacilli</taxon>
        <taxon>Bacillales</taxon>
        <taxon>Bacillaceae</taxon>
        <taxon>Virgibacillus</taxon>
    </lineage>
</organism>
<evidence type="ECO:0000313" key="7">
    <source>
        <dbReference type="Proteomes" id="UP001519294"/>
    </source>
</evidence>
<dbReference type="Pfam" id="PF11794">
    <property type="entry name" value="HpaB_N"/>
    <property type="match status" value="1"/>
</dbReference>
<accession>A0ABS4SAR2</accession>
<gene>
    <name evidence="6" type="ORF">J2Z81_002581</name>
</gene>
<dbReference type="InterPro" id="IPR046373">
    <property type="entry name" value="Acyl-CoA_Oxase/DH_mid-dom_sf"/>
</dbReference>
<evidence type="ECO:0000259" key="4">
    <source>
        <dbReference type="Pfam" id="PF03241"/>
    </source>
</evidence>
<comment type="caution">
    <text evidence="6">The sequence shown here is derived from an EMBL/GenBank/DDBJ whole genome shotgun (WGS) entry which is preliminary data.</text>
</comment>
<dbReference type="InterPro" id="IPR009100">
    <property type="entry name" value="AcylCoA_DH/oxidase_NM_dom_sf"/>
</dbReference>
<evidence type="ECO:0000313" key="6">
    <source>
        <dbReference type="EMBL" id="MBP2258598.1"/>
    </source>
</evidence>
<proteinExistence type="predicted"/>
<evidence type="ECO:0000256" key="2">
    <source>
        <dbReference type="ARBA" id="ARBA00022827"/>
    </source>
</evidence>
<dbReference type="EMBL" id="JAGIKX010000030">
    <property type="protein sequence ID" value="MBP2258598.1"/>
    <property type="molecule type" value="Genomic_DNA"/>
</dbReference>
<dbReference type="SUPFAM" id="SSF56645">
    <property type="entry name" value="Acyl-CoA dehydrogenase NM domain-like"/>
    <property type="match status" value="1"/>
</dbReference>
<dbReference type="Proteomes" id="UP001519294">
    <property type="component" value="Unassembled WGS sequence"/>
</dbReference>
<dbReference type="Gene3D" id="1.20.140.10">
    <property type="entry name" value="Butyryl-CoA Dehydrogenase, subunit A, domain 3"/>
    <property type="match status" value="1"/>
</dbReference>
<evidence type="ECO:0000256" key="3">
    <source>
        <dbReference type="ARBA" id="ARBA00023002"/>
    </source>
</evidence>
<dbReference type="EC" id="1.14.14.9" evidence="6"/>
<dbReference type="RefSeq" id="WP_226371490.1">
    <property type="nucleotide sequence ID" value="NZ_JAGIKX010000030.1"/>
</dbReference>
<dbReference type="SUPFAM" id="SSF47203">
    <property type="entry name" value="Acyl-CoA dehydrogenase C-terminal domain-like"/>
    <property type="match status" value="1"/>
</dbReference>
<keyword evidence="7" id="KW-1185">Reference proteome</keyword>
<name>A0ABS4SAR2_9BACI</name>